<dbReference type="InterPro" id="IPR023393">
    <property type="entry name" value="START-like_dom_sf"/>
</dbReference>
<dbReference type="Proteomes" id="UP001335729">
    <property type="component" value="Unassembled WGS sequence"/>
</dbReference>
<sequence>MVGVTTRRQIADVRVRFRATSHAAFDYLSDPRNRPHWQSSLRAIDELCEPGDRRGDVGTSWIDRTVVPGVSPRLEVVDCQPGVRWSEVGGWNVVDALLTLSFTDVDGDTEVRAQAYLTVPSVVGPAVLALRLLTPGALRHDLRRAAALLAADAPSA</sequence>
<reference evidence="1 2" key="1">
    <citation type="submission" date="2024-01" db="EMBL/GenBank/DDBJ databases">
        <title>Draft genome sequence of Gordonia sp. PKS22-38.</title>
        <authorList>
            <person name="Suphannarot A."/>
            <person name="Mingma R."/>
        </authorList>
    </citation>
    <scope>NUCLEOTIDE SEQUENCE [LARGE SCALE GENOMIC DNA]</scope>
    <source>
        <strain evidence="1 2">PKS22-38</strain>
    </source>
</reference>
<comment type="caution">
    <text evidence="1">The sequence shown here is derived from an EMBL/GenBank/DDBJ whole genome shotgun (WGS) entry which is preliminary data.</text>
</comment>
<keyword evidence="2" id="KW-1185">Reference proteome</keyword>
<dbReference type="Pfam" id="PF10604">
    <property type="entry name" value="Polyketide_cyc2"/>
    <property type="match status" value="1"/>
</dbReference>
<evidence type="ECO:0000313" key="2">
    <source>
        <dbReference type="Proteomes" id="UP001335729"/>
    </source>
</evidence>
<evidence type="ECO:0000313" key="1">
    <source>
        <dbReference type="EMBL" id="MEE4025337.1"/>
    </source>
</evidence>
<dbReference type="InterPro" id="IPR019587">
    <property type="entry name" value="Polyketide_cyclase/dehydratase"/>
</dbReference>
<name>A0ABU7MYC6_9ACTN</name>
<proteinExistence type="predicted"/>
<accession>A0ABU7MYC6</accession>
<dbReference type="SUPFAM" id="SSF55961">
    <property type="entry name" value="Bet v1-like"/>
    <property type="match status" value="1"/>
</dbReference>
<organism evidence="1 2">
    <name type="scientific">Gordonia prachuapensis</name>
    <dbReference type="NCBI Taxonomy" id="3115651"/>
    <lineage>
        <taxon>Bacteria</taxon>
        <taxon>Bacillati</taxon>
        <taxon>Actinomycetota</taxon>
        <taxon>Actinomycetes</taxon>
        <taxon>Mycobacteriales</taxon>
        <taxon>Gordoniaceae</taxon>
        <taxon>Gordonia</taxon>
    </lineage>
</organism>
<dbReference type="Gene3D" id="3.30.530.20">
    <property type="match status" value="1"/>
</dbReference>
<dbReference type="EMBL" id="JAZDUE010000018">
    <property type="protein sequence ID" value="MEE4025337.1"/>
    <property type="molecule type" value="Genomic_DNA"/>
</dbReference>
<protein>
    <submittedName>
        <fullName evidence="1">SRPBCC family protein</fullName>
    </submittedName>
</protein>
<gene>
    <name evidence="1" type="ORF">V1Y59_19790</name>
</gene>